<proteinExistence type="predicted"/>
<gene>
    <name evidence="1" type="ORF">K7G82_16220</name>
</gene>
<name>A0ABS7PR82_9SPHN</name>
<dbReference type="Proteomes" id="UP000706039">
    <property type="component" value="Unassembled WGS sequence"/>
</dbReference>
<sequence length="63" mass="7346">MIYLVLAAALLCLITLGLRRSKLVRRRLGRRQDRHQKIWIEIKDTDLSEGNAPRQGTGFDRKQ</sequence>
<reference evidence="1 2" key="1">
    <citation type="submission" date="2021-08" db="EMBL/GenBank/DDBJ databases">
        <authorList>
            <person name="Tuo L."/>
        </authorList>
    </citation>
    <scope>NUCLEOTIDE SEQUENCE [LARGE SCALE GENOMIC DNA]</scope>
    <source>
        <strain evidence="1 2">JCM 31229</strain>
    </source>
</reference>
<dbReference type="EMBL" id="JAINVV010000008">
    <property type="protein sequence ID" value="MBY8823852.1"/>
    <property type="molecule type" value="Genomic_DNA"/>
</dbReference>
<evidence type="ECO:0000313" key="1">
    <source>
        <dbReference type="EMBL" id="MBY8823852.1"/>
    </source>
</evidence>
<protein>
    <submittedName>
        <fullName evidence="1">Uncharacterized protein</fullName>
    </submittedName>
</protein>
<accession>A0ABS7PR82</accession>
<keyword evidence="2" id="KW-1185">Reference proteome</keyword>
<comment type="caution">
    <text evidence="1">The sequence shown here is derived from an EMBL/GenBank/DDBJ whole genome shotgun (WGS) entry which is preliminary data.</text>
</comment>
<dbReference type="RefSeq" id="WP_222990963.1">
    <property type="nucleotide sequence ID" value="NZ_JAINVV010000008.1"/>
</dbReference>
<evidence type="ECO:0000313" key="2">
    <source>
        <dbReference type="Proteomes" id="UP000706039"/>
    </source>
</evidence>
<organism evidence="1 2">
    <name type="scientific">Sphingomonas colocasiae</name>
    <dbReference type="NCBI Taxonomy" id="1848973"/>
    <lineage>
        <taxon>Bacteria</taxon>
        <taxon>Pseudomonadati</taxon>
        <taxon>Pseudomonadota</taxon>
        <taxon>Alphaproteobacteria</taxon>
        <taxon>Sphingomonadales</taxon>
        <taxon>Sphingomonadaceae</taxon>
        <taxon>Sphingomonas</taxon>
    </lineage>
</organism>